<dbReference type="GO" id="GO:0004129">
    <property type="term" value="F:cytochrome-c oxidase activity"/>
    <property type="evidence" value="ECO:0007669"/>
    <property type="project" value="InterPro"/>
</dbReference>
<comment type="similarity">
    <text evidence="2 6">Belongs to the cytochrome c oxidase subunit 3 family.</text>
</comment>
<evidence type="ECO:0000313" key="9">
    <source>
        <dbReference type="EMBL" id="MCP1674643.1"/>
    </source>
</evidence>
<dbReference type="InterPro" id="IPR035973">
    <property type="entry name" value="Cyt_c_oxidase_su3-like_sf"/>
</dbReference>
<evidence type="ECO:0000256" key="7">
    <source>
        <dbReference type="SAM" id="Phobius"/>
    </source>
</evidence>
<dbReference type="GO" id="GO:0019646">
    <property type="term" value="P:aerobic electron transport chain"/>
    <property type="evidence" value="ECO:0007669"/>
    <property type="project" value="InterPro"/>
</dbReference>
<dbReference type="Gene3D" id="1.20.120.80">
    <property type="entry name" value="Cytochrome c oxidase, subunit III, four-helix bundle"/>
    <property type="match status" value="1"/>
</dbReference>
<dbReference type="EMBL" id="JALJXV010000004">
    <property type="protein sequence ID" value="MCP1674643.1"/>
    <property type="molecule type" value="Genomic_DNA"/>
</dbReference>
<dbReference type="InterPro" id="IPR013833">
    <property type="entry name" value="Cyt_c_oxidase_su3_a-hlx"/>
</dbReference>
<evidence type="ECO:0000256" key="2">
    <source>
        <dbReference type="ARBA" id="ARBA00010581"/>
    </source>
</evidence>
<feature type="domain" description="Heme-copper oxidase subunit III family profile" evidence="8">
    <location>
        <begin position="1"/>
        <end position="205"/>
    </location>
</feature>
<feature type="transmembrane region" description="Helical" evidence="7">
    <location>
        <begin position="182"/>
        <end position="204"/>
    </location>
</feature>
<evidence type="ECO:0000259" key="8">
    <source>
        <dbReference type="PROSITE" id="PS50253"/>
    </source>
</evidence>
<keyword evidence="10" id="KW-1185">Reference proteome</keyword>
<dbReference type="Proteomes" id="UP001205843">
    <property type="component" value="Unassembled WGS sequence"/>
</dbReference>
<feature type="transmembrane region" description="Helical" evidence="7">
    <location>
        <begin position="142"/>
        <end position="161"/>
    </location>
</feature>
<evidence type="ECO:0000256" key="1">
    <source>
        <dbReference type="ARBA" id="ARBA00004141"/>
    </source>
</evidence>
<name>A0AAE3KC86_9GAMM</name>
<dbReference type="PANTHER" id="PTHR11403">
    <property type="entry name" value="CYTOCHROME C OXIDASE SUBUNIT III"/>
    <property type="match status" value="1"/>
</dbReference>
<feature type="transmembrane region" description="Helical" evidence="7">
    <location>
        <begin position="108"/>
        <end position="127"/>
    </location>
</feature>
<dbReference type="PANTHER" id="PTHR11403:SF10">
    <property type="entry name" value="CYTOCHROME C OXIDASE"/>
    <property type="match status" value="1"/>
</dbReference>
<keyword evidence="4 7" id="KW-1133">Transmembrane helix</keyword>
<accession>A0AAE3KC86</accession>
<dbReference type="RefSeq" id="WP_253476817.1">
    <property type="nucleotide sequence ID" value="NZ_JALJXV010000004.1"/>
</dbReference>
<evidence type="ECO:0000256" key="4">
    <source>
        <dbReference type="ARBA" id="ARBA00022989"/>
    </source>
</evidence>
<sequence>MSFWVRHDATHGTIEPSTGRGTWRGAPDRPTLAMRGLLLFLVPLTSMFGLVIAAYVMRRHMGDWQALSMPWQLWLSTLLLAGSSLGFEQARRAAVSAVPVSPRPGLTLAAALAVAFLLSQLWAWQSLVQQGHVLAANPANSFFYLMSGLHALHLTGGLVAWTRARQALARGRADQARLVVRLCAVYWHFLLAVWLVLFGVLLLVA</sequence>
<keyword evidence="3 6" id="KW-0812">Transmembrane</keyword>
<dbReference type="AlphaFoldDB" id="A0AAE3KC86"/>
<dbReference type="InterPro" id="IPR000298">
    <property type="entry name" value="Cyt_c_oxidase-like_su3"/>
</dbReference>
<feature type="transmembrane region" description="Helical" evidence="7">
    <location>
        <begin position="37"/>
        <end position="57"/>
    </location>
</feature>
<evidence type="ECO:0000256" key="5">
    <source>
        <dbReference type="ARBA" id="ARBA00023136"/>
    </source>
</evidence>
<proteinExistence type="inferred from homology"/>
<protein>
    <submittedName>
        <fullName evidence="9">Cytochrome c oxidase subunit 3</fullName>
    </submittedName>
</protein>
<comment type="caution">
    <text evidence="9">The sequence shown here is derived from an EMBL/GenBank/DDBJ whole genome shotgun (WGS) entry which is preliminary data.</text>
</comment>
<gene>
    <name evidence="9" type="ORF">J2T57_001781</name>
</gene>
<dbReference type="GO" id="GO:0005886">
    <property type="term" value="C:plasma membrane"/>
    <property type="evidence" value="ECO:0007669"/>
    <property type="project" value="UniProtKB-SubCell"/>
</dbReference>
<dbReference type="Pfam" id="PF00510">
    <property type="entry name" value="COX3"/>
    <property type="match status" value="1"/>
</dbReference>
<organism evidence="9 10">
    <name type="scientific">Natronocella acetinitrilica</name>
    <dbReference type="NCBI Taxonomy" id="414046"/>
    <lineage>
        <taxon>Bacteria</taxon>
        <taxon>Pseudomonadati</taxon>
        <taxon>Pseudomonadota</taxon>
        <taxon>Gammaproteobacteria</taxon>
        <taxon>Chromatiales</taxon>
        <taxon>Ectothiorhodospiraceae</taxon>
        <taxon>Natronocella</taxon>
    </lineage>
</organism>
<comment type="subcellular location">
    <subcellularLocation>
        <location evidence="6">Cell membrane</location>
        <topology evidence="6">Multi-pass membrane protein</topology>
    </subcellularLocation>
    <subcellularLocation>
        <location evidence="1">Membrane</location>
        <topology evidence="1">Multi-pass membrane protein</topology>
    </subcellularLocation>
</comment>
<reference evidence="9" key="1">
    <citation type="submission" date="2022-03" db="EMBL/GenBank/DDBJ databases">
        <title>Genomic Encyclopedia of Type Strains, Phase III (KMG-III): the genomes of soil and plant-associated and newly described type strains.</title>
        <authorList>
            <person name="Whitman W."/>
        </authorList>
    </citation>
    <scope>NUCLEOTIDE SEQUENCE</scope>
    <source>
        <strain evidence="9">ANL 6-2</strain>
    </source>
</reference>
<keyword evidence="5 7" id="KW-0472">Membrane</keyword>
<dbReference type="PROSITE" id="PS50253">
    <property type="entry name" value="COX3"/>
    <property type="match status" value="1"/>
</dbReference>
<dbReference type="InterPro" id="IPR024791">
    <property type="entry name" value="Cyt_c/ubiquinol_Oxase_su3"/>
</dbReference>
<dbReference type="SUPFAM" id="SSF81452">
    <property type="entry name" value="Cytochrome c oxidase subunit III-like"/>
    <property type="match status" value="1"/>
</dbReference>
<evidence type="ECO:0000313" key="10">
    <source>
        <dbReference type="Proteomes" id="UP001205843"/>
    </source>
</evidence>
<feature type="transmembrane region" description="Helical" evidence="7">
    <location>
        <begin position="69"/>
        <end position="87"/>
    </location>
</feature>
<evidence type="ECO:0000256" key="3">
    <source>
        <dbReference type="ARBA" id="ARBA00022692"/>
    </source>
</evidence>
<evidence type="ECO:0000256" key="6">
    <source>
        <dbReference type="RuleBase" id="RU003376"/>
    </source>
</evidence>